<keyword evidence="1" id="KW-1133">Transmembrane helix</keyword>
<dbReference type="Proteomes" id="UP000199001">
    <property type="component" value="Unassembled WGS sequence"/>
</dbReference>
<dbReference type="RefSeq" id="WP_091100442.1">
    <property type="nucleotide sequence ID" value="NZ_FMHZ01000002.1"/>
</dbReference>
<evidence type="ECO:0000256" key="1">
    <source>
        <dbReference type="SAM" id="Phobius"/>
    </source>
</evidence>
<organism evidence="2 3">
    <name type="scientific">Micromonospora citrea</name>
    <dbReference type="NCBI Taxonomy" id="47855"/>
    <lineage>
        <taxon>Bacteria</taxon>
        <taxon>Bacillati</taxon>
        <taxon>Actinomycetota</taxon>
        <taxon>Actinomycetes</taxon>
        <taxon>Micromonosporales</taxon>
        <taxon>Micromonosporaceae</taxon>
        <taxon>Micromonospora</taxon>
    </lineage>
</organism>
<feature type="transmembrane region" description="Helical" evidence="1">
    <location>
        <begin position="62"/>
        <end position="83"/>
    </location>
</feature>
<evidence type="ECO:0000313" key="3">
    <source>
        <dbReference type="Proteomes" id="UP000199001"/>
    </source>
</evidence>
<protein>
    <submittedName>
        <fullName evidence="2">Uncharacterized protein</fullName>
    </submittedName>
</protein>
<dbReference type="AlphaFoldDB" id="A0A1C6V1U9"/>
<name>A0A1C6V1U9_9ACTN</name>
<sequence length="123" mass="13061">MPNVVRRPKQATLVHYLRPALAGAAAGMGLLHSVLGWGSIFFESGSCGGRYGPPCPDGIVPLIILGTLVGGAGFFLVQGDVVYVERRVLPLSKRIMLAVVGAAVASIPGWAIAQWLHGPFQWW</sequence>
<keyword evidence="3" id="KW-1185">Reference proteome</keyword>
<reference evidence="3" key="1">
    <citation type="submission" date="2016-06" db="EMBL/GenBank/DDBJ databases">
        <authorList>
            <person name="Varghese N."/>
            <person name="Submissions Spin"/>
        </authorList>
    </citation>
    <scope>NUCLEOTIDE SEQUENCE [LARGE SCALE GENOMIC DNA]</scope>
    <source>
        <strain evidence="3">DSM 43903</strain>
    </source>
</reference>
<keyword evidence="1" id="KW-0472">Membrane</keyword>
<accession>A0A1C6V1U9</accession>
<gene>
    <name evidence="2" type="ORF">GA0070606_3247</name>
</gene>
<dbReference type="EMBL" id="FMHZ01000002">
    <property type="protein sequence ID" value="SCL60288.1"/>
    <property type="molecule type" value="Genomic_DNA"/>
</dbReference>
<evidence type="ECO:0000313" key="2">
    <source>
        <dbReference type="EMBL" id="SCL60288.1"/>
    </source>
</evidence>
<feature type="transmembrane region" description="Helical" evidence="1">
    <location>
        <begin position="95"/>
        <end position="116"/>
    </location>
</feature>
<proteinExistence type="predicted"/>
<keyword evidence="1" id="KW-0812">Transmembrane</keyword>
<feature type="transmembrane region" description="Helical" evidence="1">
    <location>
        <begin position="21"/>
        <end position="42"/>
    </location>
</feature>